<dbReference type="PANTHER" id="PTHR37945:SF1">
    <property type="entry name" value="EXTRACELLULAR TUNGSTATE BINDING PROTEIN"/>
    <property type="match status" value="1"/>
</dbReference>
<name>A0A0S7B6F2_9CHLR</name>
<keyword evidence="1" id="KW-0732">Signal</keyword>
<dbReference type="PROSITE" id="PS51257">
    <property type="entry name" value="PROKAR_LIPOPROTEIN"/>
    <property type="match status" value="1"/>
</dbReference>
<dbReference type="InterPro" id="IPR024370">
    <property type="entry name" value="PBP_domain"/>
</dbReference>
<gene>
    <name evidence="4" type="ORF">LARV_00319</name>
</gene>
<dbReference type="Gene3D" id="3.90.420.10">
    <property type="entry name" value="Oxidoreductase, molybdopterin-binding domain"/>
    <property type="match status" value="1"/>
</dbReference>
<dbReference type="EMBL" id="DF967972">
    <property type="protein sequence ID" value="GAP12583.1"/>
    <property type="molecule type" value="Genomic_DNA"/>
</dbReference>
<feature type="domain" description="Oxidoreductase molybdopterin-binding" evidence="2">
    <location>
        <begin position="353"/>
        <end position="408"/>
    </location>
</feature>
<evidence type="ECO:0000259" key="3">
    <source>
        <dbReference type="Pfam" id="PF12849"/>
    </source>
</evidence>
<protein>
    <submittedName>
        <fullName evidence="4">ABC-type tungstate transport system, permease component</fullName>
    </submittedName>
</protein>
<sequence length="436" mass="46012">MKSTKFAKIFGLLVLASMLLAACAPAATPTAVVEPTAAAVEPTAAPVEPTTEPTAAATEGTKTLILATTTSTQDSGLLDYLLPMFTQDTGIEVSVIAVGSGQALQMGKDGDADVLLVHSPAAEKTFMDDGDGIRREDVMYNDFVIVGPEADPAKITGMTAAVDAFTAIANAKAPFISRGDESGTNAKELAIWKAAKIEPAGDWYISAGQGMGAVLTMADEQQAYTLSDRATYLAQTQKDLTLKVLVEGDKLLLNPYGVIAVNPAKNAKIQNDLANQFIDWIISVPVQQKIMDFKKAELGQSLFIPQSKLWLESQTAAAPAAALKITGLVETEQAWAEADVKAMTTLEVEAANKDGVMSKYTGVSLKSLLELAKPKADATTVVFVADDGFTAELPLADALACEKCIVSFRDKGGFSTVMPDMANKLNVKGVIEIQVK</sequence>
<dbReference type="InterPro" id="IPR000572">
    <property type="entry name" value="OxRdtase_Mopterin-bd_dom"/>
</dbReference>
<dbReference type="Proteomes" id="UP000055060">
    <property type="component" value="Unassembled WGS sequence"/>
</dbReference>
<evidence type="ECO:0000313" key="4">
    <source>
        <dbReference type="EMBL" id="GAP12583.1"/>
    </source>
</evidence>
<organism evidence="4">
    <name type="scientific">Longilinea arvoryzae</name>
    <dbReference type="NCBI Taxonomy" id="360412"/>
    <lineage>
        <taxon>Bacteria</taxon>
        <taxon>Bacillati</taxon>
        <taxon>Chloroflexota</taxon>
        <taxon>Anaerolineae</taxon>
        <taxon>Anaerolineales</taxon>
        <taxon>Anaerolineaceae</taxon>
        <taxon>Longilinea</taxon>
    </lineage>
</organism>
<reference evidence="4" key="1">
    <citation type="submission" date="2015-07" db="EMBL/GenBank/DDBJ databases">
        <title>Draft Genome Sequences of Anaerolinea thermolimosa IMO-1, Bellilinea caldifistulae GOMI-1, Leptolinea tardivitalis YMTK-2, Levilinea saccharolytica KIBI-1,Longilinea arvoryzae KOME-1, Previously Described as Members of the Anaerolineaceae (Chloroflexi).</title>
        <authorList>
            <person name="Sekiguchi Y."/>
            <person name="Ohashi A."/>
            <person name="Matsuura N."/>
            <person name="Tourlousse M.D."/>
        </authorList>
    </citation>
    <scope>NUCLEOTIDE SEQUENCE [LARGE SCALE GENOMIC DNA]</scope>
    <source>
        <strain evidence="4">KOME-1</strain>
    </source>
</reference>
<accession>A0A0S7B6F2</accession>
<dbReference type="RefSeq" id="WP_075071994.1">
    <property type="nucleotide sequence ID" value="NZ_DF967972.1"/>
</dbReference>
<dbReference type="SUPFAM" id="SSF56524">
    <property type="entry name" value="Oxidoreductase molybdopterin-binding domain"/>
    <property type="match status" value="1"/>
</dbReference>
<evidence type="ECO:0000256" key="1">
    <source>
        <dbReference type="SAM" id="SignalP"/>
    </source>
</evidence>
<dbReference type="STRING" id="360412.LARV_00319"/>
<feature type="chain" id="PRO_5006632831" evidence="1">
    <location>
        <begin position="27"/>
        <end position="436"/>
    </location>
</feature>
<dbReference type="Gene3D" id="3.40.190.10">
    <property type="entry name" value="Periplasmic binding protein-like II"/>
    <property type="match status" value="2"/>
</dbReference>
<dbReference type="Pfam" id="PF12849">
    <property type="entry name" value="PBP_like_2"/>
    <property type="match status" value="1"/>
</dbReference>
<dbReference type="InterPro" id="IPR036374">
    <property type="entry name" value="OxRdtase_Mopterin-bd_sf"/>
</dbReference>
<feature type="signal peptide" evidence="1">
    <location>
        <begin position="1"/>
        <end position="26"/>
    </location>
</feature>
<dbReference type="InterPro" id="IPR052738">
    <property type="entry name" value="ABC-Tungstate_binding"/>
</dbReference>
<evidence type="ECO:0000313" key="5">
    <source>
        <dbReference type="Proteomes" id="UP000055060"/>
    </source>
</evidence>
<feature type="domain" description="PBP" evidence="3">
    <location>
        <begin position="57"/>
        <end position="283"/>
    </location>
</feature>
<proteinExistence type="predicted"/>
<keyword evidence="5" id="KW-1185">Reference proteome</keyword>
<dbReference type="SUPFAM" id="SSF53850">
    <property type="entry name" value="Periplasmic binding protein-like II"/>
    <property type="match status" value="1"/>
</dbReference>
<dbReference type="AlphaFoldDB" id="A0A0S7B6F2"/>
<dbReference type="PANTHER" id="PTHR37945">
    <property type="entry name" value="EXTRACELLULAR TUNGSTATE BINDING PROTEIN"/>
    <property type="match status" value="1"/>
</dbReference>
<dbReference type="Pfam" id="PF00174">
    <property type="entry name" value="Oxidored_molyb"/>
    <property type="match status" value="1"/>
</dbReference>
<evidence type="ECO:0000259" key="2">
    <source>
        <dbReference type="Pfam" id="PF00174"/>
    </source>
</evidence>